<dbReference type="Pfam" id="PF03382">
    <property type="entry name" value="DUF285"/>
    <property type="match status" value="2"/>
</dbReference>
<feature type="region of interest" description="Disordered" evidence="1">
    <location>
        <begin position="307"/>
        <end position="396"/>
    </location>
</feature>
<dbReference type="InterPro" id="IPR011889">
    <property type="entry name" value="Liste_lipo_26"/>
</dbReference>
<keyword evidence="2" id="KW-1133">Transmembrane helix</keyword>
<feature type="compositionally biased region" description="Basic and acidic residues" evidence="1">
    <location>
        <begin position="357"/>
        <end position="384"/>
    </location>
</feature>
<dbReference type="KEGG" id="mmyi:mycmycITA_00853"/>
<proteinExistence type="predicted"/>
<evidence type="ECO:0000313" key="3">
    <source>
        <dbReference type="EMBL" id="KJQ46338.1"/>
    </source>
</evidence>
<evidence type="ECO:0008006" key="5">
    <source>
        <dbReference type="Google" id="ProtNLM"/>
    </source>
</evidence>
<dbReference type="EMBL" id="LAEW01000001">
    <property type="protein sequence ID" value="KJQ46338.1"/>
    <property type="molecule type" value="Genomic_DNA"/>
</dbReference>
<feature type="compositionally biased region" description="Basic and acidic residues" evidence="1">
    <location>
        <begin position="307"/>
        <end position="319"/>
    </location>
</feature>
<dbReference type="Proteomes" id="UP000033624">
    <property type="component" value="Unassembled WGS sequence"/>
</dbReference>
<feature type="compositionally biased region" description="Polar residues" evidence="1">
    <location>
        <begin position="321"/>
        <end position="333"/>
    </location>
</feature>
<protein>
    <recommendedName>
        <fullName evidence="5">Variable surface protein</fullName>
    </recommendedName>
</protein>
<evidence type="ECO:0000256" key="2">
    <source>
        <dbReference type="SAM" id="Phobius"/>
    </source>
</evidence>
<evidence type="ECO:0000313" key="4">
    <source>
        <dbReference type="Proteomes" id="UP000033624"/>
    </source>
</evidence>
<organism evidence="3 4">
    <name type="scientific">Mycoplasma mycoides subsp. mycoides</name>
    <dbReference type="NCBI Taxonomy" id="2103"/>
    <lineage>
        <taxon>Bacteria</taxon>
        <taxon>Bacillati</taxon>
        <taxon>Mycoplasmatota</taxon>
        <taxon>Mollicutes</taxon>
        <taxon>Mycoplasmataceae</taxon>
        <taxon>Mycoplasma</taxon>
    </lineage>
</organism>
<dbReference type="InterPro" id="IPR005046">
    <property type="entry name" value="DUF285"/>
</dbReference>
<keyword evidence="2" id="KW-0472">Membrane</keyword>
<dbReference type="AlphaFoldDB" id="A0AAE2JTF5"/>
<dbReference type="NCBIfam" id="NF033158">
    <property type="entry name" value="Myrrcad"/>
    <property type="match status" value="1"/>
</dbReference>
<dbReference type="RefSeq" id="WP_011166972.1">
    <property type="nucleotide sequence ID" value="NZ_CP010267.1"/>
</dbReference>
<keyword evidence="2" id="KW-0812">Transmembrane</keyword>
<dbReference type="NCBIfam" id="TIGR02167">
    <property type="entry name" value="Liste_lipo_26"/>
    <property type="match status" value="2"/>
</dbReference>
<reference evidence="3 4" key="1">
    <citation type="submission" date="2015-02" db="EMBL/GenBank/DDBJ databases">
        <title>Mycoplasma mycoides subsp. mycoides strain:B237 Genome sequencing.</title>
        <authorList>
            <person name="Fischer A."/>
            <person name="Santana-Cruz I."/>
            <person name="Schieck E."/>
            <person name="Gourle H."/>
            <person name="Lambert M."/>
            <person name="Nadendla S."/>
            <person name="Miller R.A."/>
            <person name="Weber J."/>
            <person name="Bongcam-Rudloff E."/>
            <person name="Vashee S."/>
            <person name="Frey J."/>
            <person name="Jores J."/>
        </authorList>
    </citation>
    <scope>NUCLEOTIDE SEQUENCE [LARGE SCALE GENOMIC DNA]</scope>
    <source>
        <strain evidence="3 4">B237</strain>
    </source>
</reference>
<comment type="caution">
    <text evidence="3">The sequence shown here is derived from an EMBL/GenBank/DDBJ whole genome shotgun (WGS) entry which is preliminary data.</text>
</comment>
<accession>A0AAE2JTF5</accession>
<sequence length="507" mass="57909">MKKLLTILTTSSAIFTLPAITLLITRSNTQFEFKTYKNKFNSREHKIDKNGRVTEIGYTVLPNGVIKIKRFDYKVKIIAAKLPEEITSLNNAFLLNPHNIKWEVDWDTKNITDMSYAFYNTIWINSEKISKWNTSKVTNMEGMFGLTKSFDQDISNWDVSNVKNFKNMFDRAKKFNNKNKPLNWNSKLKSAKNMQGMFKSTDLFNQDISDWDLSNVTNISQMFSESKSFNKNISKWDVSNVKDMSKLFENAYAFNNGEKPLDWGHKLKSIKNMSSMFNGASKFTHNLSSWLMNDIVKNDNFGLNKEKQPKWKVEEKKPVNDSLTQPQPNSSSDNSLPRENSESSSISNTEAESTLPKVDKTKKQSEAKNKIPVEKGELPKDENQTTKTSNAIKDKENSSIKSDSLYKIPSKPNTIISKPSSANAGIIAGVVLGSFTILGTTAGLSYYYRKNLKNLYLKSADKIKPSLLKSKDNIKDFYVKSIDKTKNLYFKSKNKIKDKIAKIRSKK</sequence>
<feature type="compositionally biased region" description="Low complexity" evidence="1">
    <location>
        <begin position="334"/>
        <end position="353"/>
    </location>
</feature>
<feature type="transmembrane region" description="Helical" evidence="2">
    <location>
        <begin position="426"/>
        <end position="448"/>
    </location>
</feature>
<gene>
    <name evidence="3" type="ORF">TS59_0887</name>
</gene>
<evidence type="ECO:0000256" key="1">
    <source>
        <dbReference type="SAM" id="MobiDB-lite"/>
    </source>
</evidence>
<name>A0AAE2JTF5_MYCMY</name>